<feature type="domain" description="Helicase C-terminal" evidence="20">
    <location>
        <begin position="529"/>
        <end position="683"/>
    </location>
</feature>
<feature type="region of interest" description="Disordered" evidence="17">
    <location>
        <begin position="767"/>
        <end position="822"/>
    </location>
</feature>
<comment type="cofactor">
    <cofactor evidence="1">
        <name>Zn(2+)</name>
        <dbReference type="ChEBI" id="CHEBI:29105"/>
    </cofactor>
</comment>
<dbReference type="GO" id="GO:0006508">
    <property type="term" value="P:proteolysis"/>
    <property type="evidence" value="ECO:0007669"/>
    <property type="project" value="UniProtKB-KW"/>
</dbReference>
<evidence type="ECO:0000313" key="21">
    <source>
        <dbReference type="EMBL" id="PFH37945.1"/>
    </source>
</evidence>
<feature type="region of interest" description="Disordered" evidence="17">
    <location>
        <begin position="507"/>
        <end position="529"/>
    </location>
</feature>
<dbReference type="GO" id="GO:0004222">
    <property type="term" value="F:metalloendopeptidase activity"/>
    <property type="evidence" value="ECO:0007669"/>
    <property type="project" value="InterPro"/>
</dbReference>
<dbReference type="PANTHER" id="PTHR23076">
    <property type="entry name" value="METALLOPROTEASE M41 FTSH"/>
    <property type="match status" value="1"/>
</dbReference>
<dbReference type="Proteomes" id="UP000224006">
    <property type="component" value="Chromosome I"/>
</dbReference>
<dbReference type="GO" id="GO:0005524">
    <property type="term" value="F:ATP binding"/>
    <property type="evidence" value="ECO:0007669"/>
    <property type="project" value="UniProtKB-KW"/>
</dbReference>
<dbReference type="SUPFAM" id="SSF140990">
    <property type="entry name" value="FtsH protease domain-like"/>
    <property type="match status" value="1"/>
</dbReference>
<dbReference type="EMBL" id="NWUJ01000001">
    <property type="protein sequence ID" value="PFH37945.1"/>
    <property type="molecule type" value="Genomic_DNA"/>
</dbReference>
<feature type="region of interest" description="Disordered" evidence="17">
    <location>
        <begin position="2104"/>
        <end position="2181"/>
    </location>
</feature>
<evidence type="ECO:0000256" key="15">
    <source>
        <dbReference type="ARBA" id="ARBA00023136"/>
    </source>
</evidence>
<dbReference type="GeneID" id="40305349"/>
<dbReference type="SUPFAM" id="SSF52540">
    <property type="entry name" value="P-loop containing nucleoside triphosphate hydrolases"/>
    <property type="match status" value="2"/>
</dbReference>
<feature type="region of interest" description="Disordered" evidence="17">
    <location>
        <begin position="2196"/>
        <end position="2216"/>
    </location>
</feature>
<evidence type="ECO:0000256" key="8">
    <source>
        <dbReference type="ARBA" id="ARBA00022741"/>
    </source>
</evidence>
<keyword evidence="15 18" id="KW-0472">Membrane</keyword>
<feature type="transmembrane region" description="Helical" evidence="18">
    <location>
        <begin position="330"/>
        <end position="351"/>
    </location>
</feature>
<dbReference type="CDD" id="cd18794">
    <property type="entry name" value="SF2_C_RecQ"/>
    <property type="match status" value="1"/>
</dbReference>
<dbReference type="InterPro" id="IPR041569">
    <property type="entry name" value="AAA_lid_3"/>
</dbReference>
<feature type="coiled-coil region" evidence="16">
    <location>
        <begin position="2005"/>
        <end position="2036"/>
    </location>
</feature>
<dbReference type="Pfam" id="PF00004">
    <property type="entry name" value="AAA"/>
    <property type="match status" value="1"/>
</dbReference>
<evidence type="ECO:0000256" key="17">
    <source>
        <dbReference type="SAM" id="MobiDB-lite"/>
    </source>
</evidence>
<feature type="compositionally biased region" description="Basic and acidic residues" evidence="17">
    <location>
        <begin position="221"/>
        <end position="233"/>
    </location>
</feature>
<dbReference type="CDD" id="cd19501">
    <property type="entry name" value="RecA-like_FtsH"/>
    <property type="match status" value="1"/>
</dbReference>
<dbReference type="GO" id="GO:0004386">
    <property type="term" value="F:helicase activity"/>
    <property type="evidence" value="ECO:0007669"/>
    <property type="project" value="InterPro"/>
</dbReference>
<feature type="domain" description="Helicase ATP-binding" evidence="19">
    <location>
        <begin position="307"/>
        <end position="484"/>
    </location>
</feature>
<protein>
    <recommendedName>
        <fullName evidence="23">ATP-dependent DNA helicase, RecQ family protein</fullName>
    </recommendedName>
</protein>
<evidence type="ECO:0000256" key="5">
    <source>
        <dbReference type="ARBA" id="ARBA00022670"/>
    </source>
</evidence>
<feature type="compositionally biased region" description="Acidic residues" evidence="17">
    <location>
        <begin position="1436"/>
        <end position="1450"/>
    </location>
</feature>
<dbReference type="RefSeq" id="XP_029221954.1">
    <property type="nucleotide sequence ID" value="XM_029359041.1"/>
</dbReference>
<feature type="compositionally biased region" description="Low complexity" evidence="17">
    <location>
        <begin position="30"/>
        <end position="88"/>
    </location>
</feature>
<keyword evidence="16" id="KW-0175">Coiled coil</keyword>
<evidence type="ECO:0000259" key="19">
    <source>
        <dbReference type="PROSITE" id="PS51192"/>
    </source>
</evidence>
<feature type="region of interest" description="Disordered" evidence="17">
    <location>
        <begin position="1"/>
        <end position="284"/>
    </location>
</feature>
<dbReference type="Pfam" id="PF17862">
    <property type="entry name" value="AAA_lid_3"/>
    <property type="match status" value="1"/>
</dbReference>
<dbReference type="InterPro" id="IPR011545">
    <property type="entry name" value="DEAD/DEAH_box_helicase_dom"/>
</dbReference>
<dbReference type="InterPro" id="IPR014001">
    <property type="entry name" value="Helicase_ATP-bd"/>
</dbReference>
<dbReference type="Pfam" id="PF00270">
    <property type="entry name" value="DEAD"/>
    <property type="match status" value="1"/>
</dbReference>
<dbReference type="GO" id="GO:0003676">
    <property type="term" value="F:nucleic acid binding"/>
    <property type="evidence" value="ECO:0007669"/>
    <property type="project" value="InterPro"/>
</dbReference>
<evidence type="ECO:0000256" key="12">
    <source>
        <dbReference type="ARBA" id="ARBA00022946"/>
    </source>
</evidence>
<evidence type="ECO:0000256" key="9">
    <source>
        <dbReference type="ARBA" id="ARBA00022801"/>
    </source>
</evidence>
<feature type="compositionally biased region" description="Basic and acidic residues" evidence="17">
    <location>
        <begin position="796"/>
        <end position="822"/>
    </location>
</feature>
<dbReference type="InterPro" id="IPR003593">
    <property type="entry name" value="AAA+_ATPase"/>
</dbReference>
<dbReference type="PANTHER" id="PTHR23076:SF97">
    <property type="entry name" value="ATP-DEPENDENT ZINC METALLOPROTEASE YME1L1"/>
    <property type="match status" value="1"/>
</dbReference>
<accession>A0A2A9MIZ2</accession>
<dbReference type="InterPro" id="IPR032284">
    <property type="entry name" value="RecQ_Zn-bd"/>
</dbReference>
<dbReference type="KEGG" id="bbes:BESB_002860"/>
<dbReference type="SMART" id="SM00487">
    <property type="entry name" value="DEXDc"/>
    <property type="match status" value="1"/>
</dbReference>
<comment type="similarity">
    <text evidence="4">In the N-terminal section; belongs to the AAA ATPase family.</text>
</comment>
<evidence type="ECO:0000256" key="16">
    <source>
        <dbReference type="SAM" id="Coils"/>
    </source>
</evidence>
<dbReference type="FunFam" id="3.40.50.300:FF:000277">
    <property type="entry name" value="ATP-dependent zinc metalloprotease FtsH"/>
    <property type="match status" value="1"/>
</dbReference>
<comment type="subcellular location">
    <subcellularLocation>
        <location evidence="2">Membrane</location>
        <topology evidence="2">Multi-pass membrane protein</topology>
    </subcellularLocation>
</comment>
<dbReference type="InterPro" id="IPR000642">
    <property type="entry name" value="Peptidase_M41"/>
</dbReference>
<dbReference type="NCBIfam" id="TIGR00614">
    <property type="entry name" value="recQ_fam"/>
    <property type="match status" value="1"/>
</dbReference>
<evidence type="ECO:0000256" key="4">
    <source>
        <dbReference type="ARBA" id="ARBA00010550"/>
    </source>
</evidence>
<feature type="compositionally biased region" description="Low complexity" evidence="17">
    <location>
        <begin position="1348"/>
        <end position="1363"/>
    </location>
</feature>
<evidence type="ECO:0000256" key="7">
    <source>
        <dbReference type="ARBA" id="ARBA00022723"/>
    </source>
</evidence>
<dbReference type="InterPro" id="IPR027417">
    <property type="entry name" value="P-loop_NTPase"/>
</dbReference>
<evidence type="ECO:0000256" key="13">
    <source>
        <dbReference type="ARBA" id="ARBA00022989"/>
    </source>
</evidence>
<evidence type="ECO:0000256" key="6">
    <source>
        <dbReference type="ARBA" id="ARBA00022692"/>
    </source>
</evidence>
<feature type="transmembrane region" description="Helical" evidence="18">
    <location>
        <begin position="1401"/>
        <end position="1423"/>
    </location>
</feature>
<dbReference type="STRING" id="94643.A0A2A9MIZ2"/>
<dbReference type="GO" id="GO:0005739">
    <property type="term" value="C:mitochondrion"/>
    <property type="evidence" value="ECO:0007669"/>
    <property type="project" value="TreeGrafter"/>
</dbReference>
<organism evidence="21 22">
    <name type="scientific">Besnoitia besnoiti</name>
    <name type="common">Apicomplexan protozoan</name>
    <dbReference type="NCBI Taxonomy" id="94643"/>
    <lineage>
        <taxon>Eukaryota</taxon>
        <taxon>Sar</taxon>
        <taxon>Alveolata</taxon>
        <taxon>Apicomplexa</taxon>
        <taxon>Conoidasida</taxon>
        <taxon>Coccidia</taxon>
        <taxon>Eucoccidiorida</taxon>
        <taxon>Eimeriorina</taxon>
        <taxon>Sarcocystidae</taxon>
        <taxon>Besnoitia</taxon>
    </lineage>
</organism>
<keyword evidence="6 18" id="KW-0812">Transmembrane</keyword>
<feature type="compositionally biased region" description="Basic and acidic residues" evidence="17">
    <location>
        <begin position="256"/>
        <end position="268"/>
    </location>
</feature>
<dbReference type="Gene3D" id="1.20.58.760">
    <property type="entry name" value="Peptidase M41"/>
    <property type="match status" value="1"/>
</dbReference>
<evidence type="ECO:0000256" key="1">
    <source>
        <dbReference type="ARBA" id="ARBA00001947"/>
    </source>
</evidence>
<feature type="region of interest" description="Disordered" evidence="17">
    <location>
        <begin position="1694"/>
        <end position="1793"/>
    </location>
</feature>
<keyword evidence="7" id="KW-0479">Metal-binding</keyword>
<reference evidence="21 22" key="1">
    <citation type="submission" date="2017-09" db="EMBL/GenBank/DDBJ databases">
        <title>Genome sequencing of Besnoitia besnoiti strain Bb-Ger1.</title>
        <authorList>
            <person name="Schares G."/>
            <person name="Venepally P."/>
            <person name="Lorenzi H.A."/>
        </authorList>
    </citation>
    <scope>NUCLEOTIDE SEQUENCE [LARGE SCALE GENOMIC DNA]</scope>
    <source>
        <strain evidence="21 22">Bb-Ger1</strain>
    </source>
</reference>
<gene>
    <name evidence="21" type="ORF">BESB_002860</name>
</gene>
<feature type="region of interest" description="Disordered" evidence="17">
    <location>
        <begin position="677"/>
        <end position="712"/>
    </location>
</feature>
<evidence type="ECO:0000256" key="2">
    <source>
        <dbReference type="ARBA" id="ARBA00004141"/>
    </source>
</evidence>
<dbReference type="GO" id="GO:0004176">
    <property type="term" value="F:ATP-dependent peptidase activity"/>
    <property type="evidence" value="ECO:0007669"/>
    <property type="project" value="InterPro"/>
</dbReference>
<keyword evidence="11" id="KW-0067">ATP-binding</keyword>
<dbReference type="Gene3D" id="1.10.8.60">
    <property type="match status" value="2"/>
</dbReference>
<dbReference type="Gene3D" id="3.40.50.300">
    <property type="entry name" value="P-loop containing nucleotide triphosphate hydrolases"/>
    <property type="match status" value="3"/>
</dbReference>
<feature type="compositionally biased region" description="Low complexity" evidence="17">
    <location>
        <begin position="1322"/>
        <end position="1338"/>
    </location>
</feature>
<keyword evidence="8" id="KW-0547">Nucleotide-binding</keyword>
<feature type="compositionally biased region" description="Low complexity" evidence="17">
    <location>
        <begin position="1473"/>
        <end position="1483"/>
    </location>
</feature>
<feature type="compositionally biased region" description="Low complexity" evidence="17">
    <location>
        <begin position="120"/>
        <end position="144"/>
    </location>
</feature>
<dbReference type="GO" id="GO:0016887">
    <property type="term" value="F:ATP hydrolysis activity"/>
    <property type="evidence" value="ECO:0007669"/>
    <property type="project" value="InterPro"/>
</dbReference>
<evidence type="ECO:0000256" key="18">
    <source>
        <dbReference type="SAM" id="Phobius"/>
    </source>
</evidence>
<feature type="compositionally biased region" description="Low complexity" evidence="17">
    <location>
        <begin position="952"/>
        <end position="962"/>
    </location>
</feature>
<keyword evidence="5" id="KW-0645">Protease</keyword>
<keyword evidence="13 18" id="KW-1133">Transmembrane helix</keyword>
<dbReference type="GO" id="GO:0046872">
    <property type="term" value="F:metal ion binding"/>
    <property type="evidence" value="ECO:0007669"/>
    <property type="project" value="UniProtKB-KW"/>
</dbReference>
<dbReference type="SMART" id="SM00382">
    <property type="entry name" value="AAA"/>
    <property type="match status" value="1"/>
</dbReference>
<dbReference type="Pfam" id="PF00271">
    <property type="entry name" value="Helicase_C"/>
    <property type="match status" value="1"/>
</dbReference>
<evidence type="ECO:0000256" key="10">
    <source>
        <dbReference type="ARBA" id="ARBA00022833"/>
    </source>
</evidence>
<dbReference type="GO" id="GO:0006310">
    <property type="term" value="P:DNA recombination"/>
    <property type="evidence" value="ECO:0007669"/>
    <property type="project" value="InterPro"/>
</dbReference>
<evidence type="ECO:0000256" key="11">
    <source>
        <dbReference type="ARBA" id="ARBA00022840"/>
    </source>
</evidence>
<feature type="compositionally biased region" description="Basic and acidic residues" evidence="17">
    <location>
        <begin position="1734"/>
        <end position="1747"/>
    </location>
</feature>
<dbReference type="VEuPathDB" id="ToxoDB:BESB_002860"/>
<proteinExistence type="inferred from homology"/>
<dbReference type="InterPro" id="IPR004589">
    <property type="entry name" value="DNA_helicase_ATP-dep_RecQ"/>
</dbReference>
<keyword evidence="22" id="KW-1185">Reference proteome</keyword>
<feature type="compositionally biased region" description="Low complexity" evidence="17">
    <location>
        <begin position="1"/>
        <end position="22"/>
    </location>
</feature>
<dbReference type="PROSITE" id="PS00674">
    <property type="entry name" value="AAA"/>
    <property type="match status" value="1"/>
</dbReference>
<dbReference type="InterPro" id="IPR003959">
    <property type="entry name" value="ATPase_AAA_core"/>
</dbReference>
<feature type="region of interest" description="Disordered" evidence="17">
    <location>
        <begin position="936"/>
        <end position="992"/>
    </location>
</feature>
<comment type="caution">
    <text evidence="21">The sequence shown here is derived from an EMBL/GenBank/DDBJ whole genome shotgun (WGS) entry which is preliminary data.</text>
</comment>
<keyword evidence="9" id="KW-0378">Hydrolase</keyword>
<dbReference type="InterPro" id="IPR037219">
    <property type="entry name" value="Peptidase_M41-like"/>
</dbReference>
<dbReference type="Pfam" id="PF01434">
    <property type="entry name" value="Peptidase_M41"/>
    <property type="match status" value="1"/>
</dbReference>
<dbReference type="InterPro" id="IPR003960">
    <property type="entry name" value="ATPase_AAA_CS"/>
</dbReference>
<name>A0A2A9MIZ2_BESBE</name>
<dbReference type="FunFam" id="1.20.58.760:FF:000001">
    <property type="entry name" value="ATP-dependent zinc metalloprotease FtsH"/>
    <property type="match status" value="1"/>
</dbReference>
<feature type="region of interest" description="Disordered" evidence="17">
    <location>
        <begin position="1302"/>
        <end position="1389"/>
    </location>
</feature>
<dbReference type="Pfam" id="PF16124">
    <property type="entry name" value="RecQ_Zn_bind"/>
    <property type="match status" value="1"/>
</dbReference>
<feature type="compositionally biased region" description="Polar residues" evidence="17">
    <location>
        <begin position="1368"/>
        <end position="1384"/>
    </location>
</feature>
<dbReference type="CDD" id="cd17920">
    <property type="entry name" value="DEXHc_RecQ"/>
    <property type="match status" value="1"/>
</dbReference>
<dbReference type="OrthoDB" id="1413014at2759"/>
<evidence type="ECO:0000256" key="14">
    <source>
        <dbReference type="ARBA" id="ARBA00023049"/>
    </source>
</evidence>
<evidence type="ECO:0000313" key="22">
    <source>
        <dbReference type="Proteomes" id="UP000224006"/>
    </source>
</evidence>
<feature type="compositionally biased region" description="Basic and acidic residues" evidence="17">
    <location>
        <begin position="1768"/>
        <end position="1782"/>
    </location>
</feature>
<dbReference type="GO" id="GO:0016020">
    <property type="term" value="C:membrane"/>
    <property type="evidence" value="ECO:0007669"/>
    <property type="project" value="UniProtKB-SubCell"/>
</dbReference>
<keyword evidence="14" id="KW-0482">Metalloprotease</keyword>
<dbReference type="PROSITE" id="PS51192">
    <property type="entry name" value="HELICASE_ATP_BIND_1"/>
    <property type="match status" value="1"/>
</dbReference>
<comment type="similarity">
    <text evidence="3">In the C-terminal section; belongs to the peptidase M41 family.</text>
</comment>
<feature type="compositionally biased region" description="Polar residues" evidence="17">
    <location>
        <begin position="1699"/>
        <end position="1710"/>
    </location>
</feature>
<evidence type="ECO:0000256" key="3">
    <source>
        <dbReference type="ARBA" id="ARBA00010044"/>
    </source>
</evidence>
<dbReference type="InterPro" id="IPR001650">
    <property type="entry name" value="Helicase_C-like"/>
</dbReference>
<feature type="region of interest" description="Disordered" evidence="17">
    <location>
        <begin position="1436"/>
        <end position="1484"/>
    </location>
</feature>
<keyword evidence="10" id="KW-0862">Zinc</keyword>
<dbReference type="PROSITE" id="PS51194">
    <property type="entry name" value="HELICASE_CTER"/>
    <property type="match status" value="1"/>
</dbReference>
<evidence type="ECO:0008006" key="23">
    <source>
        <dbReference type="Google" id="ProtNLM"/>
    </source>
</evidence>
<evidence type="ECO:0000259" key="20">
    <source>
        <dbReference type="PROSITE" id="PS51194"/>
    </source>
</evidence>
<keyword evidence="12" id="KW-0809">Transit peptide</keyword>
<sequence length="2216" mass="236236">MEATSGPMSSSEDASSASSSGAAPPPLPPAYSVSSSAASSLSSALTSSRSSPASSSLRPASTAPLSHPSRPPAASSVAAPSSSSSAPAARPPRAAPPLNRRANSEGAGVPREKRPWCQLAESPAPSSVPASSQRSAAACAAASAGVSTRRLSASIHVAPEAPALTRHVHTHRRSDEGAPGQPEKRERMGLGGTPAEKSRANPRASDGLSAGTESLPQDAQPRLKAEGASERRTTPSAFFRHLGSATDSKQNGASAKEGDAPPGRERLAKGPVAAEASHGESPEDHVLKALKNKFGYTAFRAGQEQAVRAVLEGNDALVVMPTGGGKTLTYLLPGLLLPGLVIVVSPLLALMDDQVRRLRERGLPALAFNSLLSARLRATILEELPRHVFPSYAGDALPSEHAPPSSLGGGATAAAGTADAGVALVAVDEAHCISTWGHDFRKSYRNLSVLRTILPHTPLLACTATATPAVCADIQSSLELRNPVRVGLSFDRKNIFYEVRLKSHLDSNPGEEAWQGKGQEDPGGAAEDEEEWALADMASEVATRHKGECGIIYCFKKSTCDDVAVALRCKGISARAYHAGLSDSVRCDLQRSWMKGETLVLVATVAFGLGVDNPNVRFVIHHSLPKTMEGYYQESGRCGRDGLPAHALLYYSRRNYDSLRYIMDYTFSQVKLYSKGGKREDGGARAKRHEGGGQADAPAAAGGSGSAQEDAKARLESLERRYRKEIASLKAVRAYCEEAVCRRACILKFFGETLSLHAGAAWRRLPSSGAANADGQQGSRKRSRAAGERATSSDQPHAKREKNESSHTGDLETPRADTDMDSHEKGIAERGDASFPSHVGKRARCSASSEGGRDEALPCCDLCERREKADAGGACASWQTPTSFSASSRRLASLAARGRTRVTSRRPSWSFQGGGMAAAVDEDAGGALALGTLEFERNDSSDGDGSPTACGRSARASVRSVRPLARDSAASAMTRDRKSTAGATGGGGAARRGRVVYHTAAVRRARPLGAASKSERVSEAVRAKGLRAVMQELERQEELAEEAEAKAGKPSRSAFLRERLAADTRPAAAPLGAVPRGSLQHRAPSFVKASALSQSRSANVPAGGLAAPRLQSGLARPRGTVSFGAATASAVNSGVCPHDCSQRRESSTLSRLQTCCASLVPTRFRAPGRSKCHWLPTSLCKPQPPRPAWYGFPPFFFAGDSAPSGEDDAYLAVATPPQTGVASAQSSSPESDCAADASVSAVHRAPLGRLLGSQNSDDAFKPIRAGSSYTYARESETNAPYRVRTSLSTLVALAPPSIPPPFITPSMPAHSNRASPPPSGPAPDAAGALPRSDSSSSSPREPQHRHQSASGYPSQSSVSSPSDPRQPHQSWASGSALPGQQSGSLPHDCVGAGRKRGKLRAVVLILIGVCIGLAVWPMFVSFLTFRLLHSFHEGDSTDLDATDFDGGAEDDGARPPDGSFGSHMRNNTTDTSAGAPNAASDAAIVPRPPTFPPLSFNDLAGLTEAKTELQEVVQFLRDPSKFERLGARLPKGVLLVGPPGTGKTALARAVATEAGVPYFYASGSEFVEIYVGQGARRVRGLFSYARSHSPCIIFLDELDAVGGRRQASAGPGAGNREHDQTLNQLLVEMDGFNQTNRIIVLAATNRVDTLDPALLRPGRFDRVVYVSLPDVAARELILQKYLQRVPVVPPEETLDGQALKSSSGGLNQGDSKQKDGTGEVETTAATSSLPRPRPPVDQRNELEKPGADEPQQGNKNRAPPPQTSRDQAALRRERERVFHSERTAGPAKESGQWYEVPEKKQPILTQVHKDLAKHMAKITPGFSGAELENLVNEAALLAARANKEIVTLQELQEARDKVTMGPARKTRVMSPYQRQLTAYHEAGHAIIAFYLQPYADPIHKATIVSRGSALGFVEQVPLEDRYGHGMAQLEARLCVCMGGRVAERLVFGRDALSNGASSDIETATRMAYVMVTEWGMSEKLGPLSYKVHGRSRRAFISSETASVVEEEVKQLVTTAERKAEKLLRKHRKQLREVALQLLEKETLSGEEISDILDPSGSYRKKVEKLRIRMQQGEQPSFLQRLIVQLKRGFQWLILPRDQSEFAASVEADKRQEAQEEAEEGKSQSASAGKPKDEDDNEPDAGRPQAPAPPRKREESENKDAKQSEDRNAKYQSAGAPFAPADSAFMRSDAALKEGKPSAYKWHGAQMPAEKTLRRRI</sequence>
<dbReference type="SMART" id="SM00490">
    <property type="entry name" value="HELICc"/>
    <property type="match status" value="1"/>
</dbReference>
<feature type="compositionally biased region" description="Basic and acidic residues" evidence="17">
    <location>
        <begin position="2150"/>
        <end position="2168"/>
    </location>
</feature>